<gene>
    <name evidence="1" type="ORF">NCTC13652_01184</name>
</gene>
<proteinExistence type="predicted"/>
<evidence type="ECO:0000313" key="2">
    <source>
        <dbReference type="Proteomes" id="UP000277858"/>
    </source>
</evidence>
<organism evidence="1 2">
    <name type="scientific">Acidipropionibacterium jensenii</name>
    <dbReference type="NCBI Taxonomy" id="1749"/>
    <lineage>
        <taxon>Bacteria</taxon>
        <taxon>Bacillati</taxon>
        <taxon>Actinomycetota</taxon>
        <taxon>Actinomycetes</taxon>
        <taxon>Propionibacteriales</taxon>
        <taxon>Propionibacteriaceae</taxon>
        <taxon>Acidipropionibacterium</taxon>
    </lineage>
</organism>
<dbReference type="EMBL" id="LR134473">
    <property type="protein sequence ID" value="VEI02986.1"/>
    <property type="molecule type" value="Genomic_DNA"/>
</dbReference>
<protein>
    <submittedName>
        <fullName evidence="1">Uncharacterized protein</fullName>
    </submittedName>
</protein>
<accession>A0A3S4YWT0</accession>
<dbReference type="Proteomes" id="UP000277858">
    <property type="component" value="Chromosome"/>
</dbReference>
<sequence>MDMDDIGLATLQERSQATYYRRVRDESLTSLAQGGHPQAETSELASRPGFGLHAHQLALVPCTRQQLAFESSMEFCPAILKEIVEDQDFHAFSPTSESCDDRMASPVLP</sequence>
<name>A0A3S4YWT0_9ACTN</name>
<dbReference type="AlphaFoldDB" id="A0A3S4YWT0"/>
<keyword evidence="2" id="KW-1185">Reference proteome</keyword>
<reference evidence="1 2" key="1">
    <citation type="submission" date="2018-12" db="EMBL/GenBank/DDBJ databases">
        <authorList>
            <consortium name="Pathogen Informatics"/>
        </authorList>
    </citation>
    <scope>NUCLEOTIDE SEQUENCE [LARGE SCALE GENOMIC DNA]</scope>
    <source>
        <strain evidence="1 2">NCTC13652</strain>
    </source>
</reference>
<evidence type="ECO:0000313" key="1">
    <source>
        <dbReference type="EMBL" id="VEI02986.1"/>
    </source>
</evidence>